<evidence type="ECO:0000313" key="1">
    <source>
        <dbReference type="EMBL" id="EYC02020.1"/>
    </source>
</evidence>
<protein>
    <submittedName>
        <fullName evidence="1">Uncharacterized protein</fullName>
    </submittedName>
</protein>
<dbReference type="Proteomes" id="UP000024635">
    <property type="component" value="Unassembled WGS sequence"/>
</dbReference>
<comment type="caution">
    <text evidence="1">The sequence shown here is derived from an EMBL/GenBank/DDBJ whole genome shotgun (WGS) entry which is preliminary data.</text>
</comment>
<keyword evidence="2" id="KW-1185">Reference proteome</keyword>
<evidence type="ECO:0000313" key="2">
    <source>
        <dbReference type="Proteomes" id="UP000024635"/>
    </source>
</evidence>
<proteinExistence type="predicted"/>
<gene>
    <name evidence="1" type="primary">Acey_s0102.g3433</name>
    <name evidence="1" type="ORF">Y032_0102g3433</name>
</gene>
<accession>A0A016TH88</accession>
<organism evidence="1 2">
    <name type="scientific">Ancylostoma ceylanicum</name>
    <dbReference type="NCBI Taxonomy" id="53326"/>
    <lineage>
        <taxon>Eukaryota</taxon>
        <taxon>Metazoa</taxon>
        <taxon>Ecdysozoa</taxon>
        <taxon>Nematoda</taxon>
        <taxon>Chromadorea</taxon>
        <taxon>Rhabditida</taxon>
        <taxon>Rhabditina</taxon>
        <taxon>Rhabditomorpha</taxon>
        <taxon>Strongyloidea</taxon>
        <taxon>Ancylostomatidae</taxon>
        <taxon>Ancylostomatinae</taxon>
        <taxon>Ancylostoma</taxon>
    </lineage>
</organism>
<dbReference type="AlphaFoldDB" id="A0A016TH88"/>
<dbReference type="EMBL" id="JARK01001438">
    <property type="protein sequence ID" value="EYC02020.1"/>
    <property type="molecule type" value="Genomic_DNA"/>
</dbReference>
<sequence>MLDLAIHTEMSAVLHLGDGVPRTHSIKGETIKTCDIAKDSGMLAVSSLKFIFQADKIACKWMSVLFTILRNVTNTDAKIMLHLYKTFGIPRVGYCSPI</sequence>
<reference evidence="2" key="1">
    <citation type="journal article" date="2015" name="Nat. Genet.">
        <title>The genome and transcriptome of the zoonotic hookworm Ancylostoma ceylanicum identify infection-specific gene families.</title>
        <authorList>
            <person name="Schwarz E.M."/>
            <person name="Hu Y."/>
            <person name="Antoshechkin I."/>
            <person name="Miller M.M."/>
            <person name="Sternberg P.W."/>
            <person name="Aroian R.V."/>
        </authorList>
    </citation>
    <scope>NUCLEOTIDE SEQUENCE</scope>
    <source>
        <strain evidence="2">HY135</strain>
    </source>
</reference>
<name>A0A016TH88_9BILA</name>